<evidence type="ECO:0000313" key="3">
    <source>
        <dbReference type="Proteomes" id="UP000553963"/>
    </source>
</evidence>
<keyword evidence="3" id="KW-1185">Reference proteome</keyword>
<feature type="signal peptide" evidence="1">
    <location>
        <begin position="1"/>
        <end position="29"/>
    </location>
</feature>
<dbReference type="InterPro" id="IPR003795">
    <property type="entry name" value="DUF192"/>
</dbReference>
<dbReference type="AlphaFoldDB" id="A0A840AJV1"/>
<dbReference type="PANTHER" id="PTHR37953">
    <property type="entry name" value="UPF0127 PROTEIN MJ1496"/>
    <property type="match status" value="1"/>
</dbReference>
<dbReference type="PANTHER" id="PTHR37953:SF1">
    <property type="entry name" value="UPF0127 PROTEIN MJ1496"/>
    <property type="match status" value="1"/>
</dbReference>
<proteinExistence type="predicted"/>
<name>A0A840AJV1_9HYPH</name>
<dbReference type="RefSeq" id="WP_183397085.1">
    <property type="nucleotide sequence ID" value="NZ_JACIDS010000001.1"/>
</dbReference>
<dbReference type="InterPro" id="IPR038695">
    <property type="entry name" value="Saro_0823-like_sf"/>
</dbReference>
<feature type="chain" id="PRO_5032791347" description="DUF192 domain-containing protein" evidence="1">
    <location>
        <begin position="30"/>
        <end position="155"/>
    </location>
</feature>
<dbReference type="Pfam" id="PF02643">
    <property type="entry name" value="DUF192"/>
    <property type="match status" value="1"/>
</dbReference>
<evidence type="ECO:0008006" key="4">
    <source>
        <dbReference type="Google" id="ProtNLM"/>
    </source>
</evidence>
<comment type="caution">
    <text evidence="2">The sequence shown here is derived from an EMBL/GenBank/DDBJ whole genome shotgun (WGS) entry which is preliminary data.</text>
</comment>
<keyword evidence="1" id="KW-0732">Signal</keyword>
<dbReference type="Proteomes" id="UP000553963">
    <property type="component" value="Unassembled WGS sequence"/>
</dbReference>
<accession>A0A840AJV1</accession>
<gene>
    <name evidence="2" type="ORF">GGR25_000443</name>
</gene>
<evidence type="ECO:0000313" key="2">
    <source>
        <dbReference type="EMBL" id="MBB3929424.1"/>
    </source>
</evidence>
<sequence>MRDIARLPARLAAFSFLILAAWLPLAVHAAERARELTIETTSGPHRFSVEWATTDAERERGLMFRKSMAADHGMMFDFGDEEPVAFWMKNTPLSLDMLFIADDGTVKRIAHRAKPYSLDVIPSGAAVRYVFEIVGGTADKLGIAPGAKVVFGTSH</sequence>
<evidence type="ECO:0000256" key="1">
    <source>
        <dbReference type="SAM" id="SignalP"/>
    </source>
</evidence>
<dbReference type="EMBL" id="JACIDS010000001">
    <property type="protein sequence ID" value="MBB3929424.1"/>
    <property type="molecule type" value="Genomic_DNA"/>
</dbReference>
<organism evidence="2 3">
    <name type="scientific">Kaistia hirudinis</name>
    <dbReference type="NCBI Taxonomy" id="1293440"/>
    <lineage>
        <taxon>Bacteria</taxon>
        <taxon>Pseudomonadati</taxon>
        <taxon>Pseudomonadota</taxon>
        <taxon>Alphaproteobacteria</taxon>
        <taxon>Hyphomicrobiales</taxon>
        <taxon>Kaistiaceae</taxon>
        <taxon>Kaistia</taxon>
    </lineage>
</organism>
<protein>
    <recommendedName>
        <fullName evidence="4">DUF192 domain-containing protein</fullName>
    </recommendedName>
</protein>
<dbReference type="Gene3D" id="2.60.120.1140">
    <property type="entry name" value="Protein of unknown function DUF192"/>
    <property type="match status" value="1"/>
</dbReference>
<reference evidence="2 3" key="1">
    <citation type="submission" date="2020-08" db="EMBL/GenBank/DDBJ databases">
        <title>Genomic Encyclopedia of Type Strains, Phase IV (KMG-IV): sequencing the most valuable type-strain genomes for metagenomic binning, comparative biology and taxonomic classification.</title>
        <authorList>
            <person name="Goeker M."/>
        </authorList>
    </citation>
    <scope>NUCLEOTIDE SEQUENCE [LARGE SCALE GENOMIC DNA]</scope>
    <source>
        <strain evidence="2 3">DSM 25966</strain>
    </source>
</reference>